<gene>
    <name evidence="1" type="ORF">FHU31_002677</name>
</gene>
<comment type="caution">
    <text evidence="1">The sequence shown here is derived from an EMBL/GenBank/DDBJ whole genome shotgun (WGS) entry which is preliminary data.</text>
</comment>
<dbReference type="Proteomes" id="UP000547444">
    <property type="component" value="Unassembled WGS sequence"/>
</dbReference>
<keyword evidence="2" id="KW-1185">Reference proteome</keyword>
<organism evidence="1 2">
    <name type="scientific">Mycolicibacterium fluoranthenivorans</name>
    <dbReference type="NCBI Taxonomy" id="258505"/>
    <lineage>
        <taxon>Bacteria</taxon>
        <taxon>Bacillati</taxon>
        <taxon>Actinomycetota</taxon>
        <taxon>Actinomycetes</taxon>
        <taxon>Mycobacteriales</taxon>
        <taxon>Mycobacteriaceae</taxon>
        <taxon>Mycolicibacterium</taxon>
    </lineage>
</organism>
<dbReference type="AlphaFoldDB" id="A0A7X5TZN3"/>
<evidence type="ECO:0000313" key="1">
    <source>
        <dbReference type="EMBL" id="NIH95721.1"/>
    </source>
</evidence>
<name>A0A7X5TZN3_9MYCO</name>
<sequence length="37" mass="3940">MPAKAKPTIAALVARRDELIAELAAVRAEIAARHGEE</sequence>
<reference evidence="1 2" key="1">
    <citation type="submission" date="2020-03" db="EMBL/GenBank/DDBJ databases">
        <title>Sequencing the genomes of 1000 actinobacteria strains.</title>
        <authorList>
            <person name="Klenk H.-P."/>
        </authorList>
    </citation>
    <scope>NUCLEOTIDE SEQUENCE [LARGE SCALE GENOMIC DNA]</scope>
    <source>
        <strain evidence="1 2">DSM 44556</strain>
    </source>
</reference>
<evidence type="ECO:0000313" key="2">
    <source>
        <dbReference type="Proteomes" id="UP000547444"/>
    </source>
</evidence>
<protein>
    <submittedName>
        <fullName evidence="1">Uncharacterized protein</fullName>
    </submittedName>
</protein>
<accession>A0A7X5TZN3</accession>
<proteinExistence type="predicted"/>
<dbReference type="EMBL" id="JAANOW010000001">
    <property type="protein sequence ID" value="NIH95721.1"/>
    <property type="molecule type" value="Genomic_DNA"/>
</dbReference>